<dbReference type="EMBL" id="CZBE01000003">
    <property type="protein sequence ID" value="CUP34817.1"/>
    <property type="molecule type" value="Genomic_DNA"/>
</dbReference>
<evidence type="ECO:0000313" key="9">
    <source>
        <dbReference type="Proteomes" id="UP000095765"/>
    </source>
</evidence>
<comment type="subcellular location">
    <subcellularLocation>
        <location evidence="1">Endomembrane system</location>
        <topology evidence="1">Multi-pass membrane protein</topology>
    </subcellularLocation>
</comment>
<sequence length="220" mass="23777">MKLERVRAVRKRSRWFDGLLTHNPVLVGGMAIPFAVVITTSLKNSVSISILLACSLVPTVLLASLAGARLPRWGAPILYTLFSLALIVACVPLILPISPEVADSLGIFVPLLSVNTLLLTLCGRYADSRRKPVFALVDAVSYSAGFALIMCLLALLREWLGTGNIWGVPVRAPFTLSGIQITFTGFILLALLSAAARFLRRAALLLIYRRDNPRTAPPSA</sequence>
<accession>A0A174MJ36</accession>
<keyword evidence="3 7" id="KW-0812">Transmembrane</keyword>
<keyword evidence="6 7" id="KW-0472">Membrane</keyword>
<evidence type="ECO:0000256" key="7">
    <source>
        <dbReference type="SAM" id="Phobius"/>
    </source>
</evidence>
<keyword evidence="5 7" id="KW-1133">Transmembrane helix</keyword>
<evidence type="ECO:0000313" key="8">
    <source>
        <dbReference type="EMBL" id="CUP34817.1"/>
    </source>
</evidence>
<dbReference type="InterPro" id="IPR003667">
    <property type="entry name" value="NqrDE/RnfAE"/>
</dbReference>
<evidence type="ECO:0000256" key="5">
    <source>
        <dbReference type="ARBA" id="ARBA00022989"/>
    </source>
</evidence>
<feature type="transmembrane region" description="Helical" evidence="7">
    <location>
        <begin position="77"/>
        <end position="95"/>
    </location>
</feature>
<feature type="transmembrane region" description="Helical" evidence="7">
    <location>
        <begin position="107"/>
        <end position="126"/>
    </location>
</feature>
<feature type="transmembrane region" description="Helical" evidence="7">
    <location>
        <begin position="176"/>
        <end position="199"/>
    </location>
</feature>
<feature type="transmembrane region" description="Helical" evidence="7">
    <location>
        <begin position="46"/>
        <end position="65"/>
    </location>
</feature>
<reference evidence="8 9" key="1">
    <citation type="submission" date="2015-09" db="EMBL/GenBank/DDBJ databases">
        <authorList>
            <consortium name="Pathogen Informatics"/>
        </authorList>
    </citation>
    <scope>NUCLEOTIDE SEQUENCE [LARGE SCALE GENOMIC DNA]</scope>
    <source>
        <strain evidence="8 9">2789STDY5834939</strain>
    </source>
</reference>
<keyword evidence="2" id="KW-0813">Transport</keyword>
<feature type="transmembrane region" description="Helical" evidence="7">
    <location>
        <begin position="20"/>
        <end position="40"/>
    </location>
</feature>
<dbReference type="GO" id="GO:0012505">
    <property type="term" value="C:endomembrane system"/>
    <property type="evidence" value="ECO:0007669"/>
    <property type="project" value="UniProtKB-SubCell"/>
</dbReference>
<protein>
    <submittedName>
        <fullName evidence="8">Electron transport complex RsxE subunit</fullName>
    </submittedName>
</protein>
<dbReference type="RefSeq" id="WP_140400926.1">
    <property type="nucleotide sequence ID" value="NZ_CABIWA010000006.1"/>
</dbReference>
<dbReference type="Proteomes" id="UP000095765">
    <property type="component" value="Unassembled WGS sequence"/>
</dbReference>
<proteinExistence type="predicted"/>
<dbReference type="GO" id="GO:0005886">
    <property type="term" value="C:plasma membrane"/>
    <property type="evidence" value="ECO:0007669"/>
    <property type="project" value="TreeGrafter"/>
</dbReference>
<evidence type="ECO:0000256" key="4">
    <source>
        <dbReference type="ARBA" id="ARBA00022967"/>
    </source>
</evidence>
<evidence type="ECO:0000256" key="1">
    <source>
        <dbReference type="ARBA" id="ARBA00004127"/>
    </source>
</evidence>
<evidence type="ECO:0000256" key="2">
    <source>
        <dbReference type="ARBA" id="ARBA00022448"/>
    </source>
</evidence>
<evidence type="ECO:0000256" key="6">
    <source>
        <dbReference type="ARBA" id="ARBA00023136"/>
    </source>
</evidence>
<dbReference type="PANTHER" id="PTHR30586:SF1">
    <property type="entry name" value="NA(+)-TRANSLOCATING NADH-QUINONE REDUCTASE SUBUNIT D"/>
    <property type="match status" value="1"/>
</dbReference>
<keyword evidence="4" id="KW-1278">Translocase</keyword>
<gene>
    <name evidence="8" type="ORF">ERS852551_00512</name>
</gene>
<feature type="transmembrane region" description="Helical" evidence="7">
    <location>
        <begin position="133"/>
        <end position="156"/>
    </location>
</feature>
<name>A0A174MJ36_9FIRM</name>
<dbReference type="PIRSF" id="PIRSF006102">
    <property type="entry name" value="NQR_DE"/>
    <property type="match status" value="1"/>
</dbReference>
<dbReference type="OrthoDB" id="1860355at2"/>
<evidence type="ECO:0000256" key="3">
    <source>
        <dbReference type="ARBA" id="ARBA00022692"/>
    </source>
</evidence>
<dbReference type="GeneID" id="72463010"/>
<dbReference type="Pfam" id="PF02508">
    <property type="entry name" value="Rnf-Nqr"/>
    <property type="match status" value="1"/>
</dbReference>
<dbReference type="AlphaFoldDB" id="A0A174MJ36"/>
<dbReference type="PANTHER" id="PTHR30586">
    <property type="entry name" value="ELECTRON TRANSPORT COMPLEX PROTEIN RNFE"/>
    <property type="match status" value="1"/>
</dbReference>
<organism evidence="8 9">
    <name type="scientific">Anaerotruncus colihominis</name>
    <dbReference type="NCBI Taxonomy" id="169435"/>
    <lineage>
        <taxon>Bacteria</taxon>
        <taxon>Bacillati</taxon>
        <taxon>Bacillota</taxon>
        <taxon>Clostridia</taxon>
        <taxon>Eubacteriales</taxon>
        <taxon>Oscillospiraceae</taxon>
        <taxon>Anaerotruncus</taxon>
    </lineage>
</organism>